<dbReference type="RefSeq" id="WP_345373026.1">
    <property type="nucleotide sequence ID" value="NZ_BAABJX010000045.1"/>
</dbReference>
<sequence>MTMIFILIVVVNVKMTRIIDIILAIIVIGGLSLTLLVEIANLIGFGTQEYYLQHPDYPEGSEFKKDLKSGFAQLIFWTIITAGLLTLSIYSRIKKKKGLLNRTALATFIFATYLPILTILNGLTIRGLIMGTVTLGLAGLTLIKMIKEKSIGKNTM</sequence>
<dbReference type="EMBL" id="BAABJX010000045">
    <property type="protein sequence ID" value="GAA4842239.1"/>
    <property type="molecule type" value="Genomic_DNA"/>
</dbReference>
<name>A0ABP9DLE0_9BACT</name>
<keyword evidence="1" id="KW-1133">Transmembrane helix</keyword>
<feature type="transmembrane region" description="Helical" evidence="1">
    <location>
        <begin position="103"/>
        <end position="122"/>
    </location>
</feature>
<feature type="transmembrane region" description="Helical" evidence="1">
    <location>
        <begin position="71"/>
        <end position="91"/>
    </location>
</feature>
<dbReference type="Proteomes" id="UP001500298">
    <property type="component" value="Unassembled WGS sequence"/>
</dbReference>
<evidence type="ECO:0000256" key="1">
    <source>
        <dbReference type="SAM" id="Phobius"/>
    </source>
</evidence>
<protein>
    <submittedName>
        <fullName evidence="2">Uncharacterized protein</fullName>
    </submittedName>
</protein>
<gene>
    <name evidence="2" type="ORF">GCM10023331_28990</name>
</gene>
<proteinExistence type="predicted"/>
<keyword evidence="1" id="KW-0812">Transmembrane</keyword>
<feature type="transmembrane region" description="Helical" evidence="1">
    <location>
        <begin position="21"/>
        <end position="43"/>
    </location>
</feature>
<keyword evidence="3" id="KW-1185">Reference proteome</keyword>
<comment type="caution">
    <text evidence="2">The sequence shown here is derived from an EMBL/GenBank/DDBJ whole genome shotgun (WGS) entry which is preliminary data.</text>
</comment>
<accession>A0ABP9DLE0</accession>
<evidence type="ECO:0000313" key="3">
    <source>
        <dbReference type="Proteomes" id="UP001500298"/>
    </source>
</evidence>
<reference evidence="3" key="1">
    <citation type="journal article" date="2019" name="Int. J. Syst. Evol. Microbiol.">
        <title>The Global Catalogue of Microorganisms (GCM) 10K type strain sequencing project: providing services to taxonomists for standard genome sequencing and annotation.</title>
        <authorList>
            <consortium name="The Broad Institute Genomics Platform"/>
            <consortium name="The Broad Institute Genome Sequencing Center for Infectious Disease"/>
            <person name="Wu L."/>
            <person name="Ma J."/>
        </authorList>
    </citation>
    <scope>NUCLEOTIDE SEQUENCE [LARGE SCALE GENOMIC DNA]</scope>
    <source>
        <strain evidence="3">JCM 18326</strain>
    </source>
</reference>
<evidence type="ECO:0000313" key="2">
    <source>
        <dbReference type="EMBL" id="GAA4842239.1"/>
    </source>
</evidence>
<feature type="transmembrane region" description="Helical" evidence="1">
    <location>
        <begin position="128"/>
        <end position="146"/>
    </location>
</feature>
<organism evidence="2 3">
    <name type="scientific">Algivirga pacifica</name>
    <dbReference type="NCBI Taxonomy" id="1162670"/>
    <lineage>
        <taxon>Bacteria</taxon>
        <taxon>Pseudomonadati</taxon>
        <taxon>Bacteroidota</taxon>
        <taxon>Cytophagia</taxon>
        <taxon>Cytophagales</taxon>
        <taxon>Flammeovirgaceae</taxon>
        <taxon>Algivirga</taxon>
    </lineage>
</organism>
<keyword evidence="1" id="KW-0472">Membrane</keyword>